<feature type="region of interest" description="Disordered" evidence="1">
    <location>
        <begin position="202"/>
        <end position="430"/>
    </location>
</feature>
<evidence type="ECO:0000256" key="1">
    <source>
        <dbReference type="SAM" id="MobiDB-lite"/>
    </source>
</evidence>
<feature type="compositionally biased region" description="Basic and acidic residues" evidence="1">
    <location>
        <begin position="202"/>
        <end position="225"/>
    </location>
</feature>
<comment type="caution">
    <text evidence="2">The sequence shown here is derived from an EMBL/GenBank/DDBJ whole genome shotgun (WGS) entry which is preliminary data.</text>
</comment>
<proteinExistence type="predicted"/>
<feature type="compositionally biased region" description="Basic and acidic residues" evidence="1">
    <location>
        <begin position="386"/>
        <end position="395"/>
    </location>
</feature>
<dbReference type="Proteomes" id="UP001165065">
    <property type="component" value="Unassembled WGS sequence"/>
</dbReference>
<feature type="compositionally biased region" description="Basic and acidic residues" evidence="1">
    <location>
        <begin position="317"/>
        <end position="349"/>
    </location>
</feature>
<accession>A0A9W7GBL2</accession>
<name>A0A9W7GBL2_9STRA</name>
<dbReference type="OrthoDB" id="10544081at2759"/>
<feature type="compositionally biased region" description="Basic and acidic residues" evidence="1">
    <location>
        <begin position="140"/>
        <end position="152"/>
    </location>
</feature>
<feature type="compositionally biased region" description="Basic and acidic residues" evidence="1">
    <location>
        <begin position="406"/>
        <end position="430"/>
    </location>
</feature>
<feature type="compositionally biased region" description="Basic residues" evidence="1">
    <location>
        <begin position="226"/>
        <end position="235"/>
    </location>
</feature>
<dbReference type="EMBL" id="BRYA01000107">
    <property type="protein sequence ID" value="GMI39638.1"/>
    <property type="molecule type" value="Genomic_DNA"/>
</dbReference>
<evidence type="ECO:0000313" key="3">
    <source>
        <dbReference type="Proteomes" id="UP001165065"/>
    </source>
</evidence>
<protein>
    <submittedName>
        <fullName evidence="2">Uncharacterized protein</fullName>
    </submittedName>
</protein>
<feature type="compositionally biased region" description="Basic residues" evidence="1">
    <location>
        <begin position="373"/>
        <end position="382"/>
    </location>
</feature>
<evidence type="ECO:0000313" key="2">
    <source>
        <dbReference type="EMBL" id="GMI39638.1"/>
    </source>
</evidence>
<sequence length="590" mass="68235">MNDETPTSFEACLEISTLCIDDILSQFEGESAVPVVPSPIQETVASSDNVEAASQAIDNILGEFEMDLGASGEASVGDIENKGDVVNLDVKKPKTPPKRDKKVKGVRRPNNYRGKYKEVVLEEVVMKPLKPAPPVPNSRFLKERETKRQEEEKLAIKAKKRVAKMKREKKLRELKKKAEQLAEQRALTETLEMEVKLRKEKARQAELRMEDDRKARAKALEEKKKRVEMRKKRRSKDSMTTPSLPSARGEREGGVEREREGGKVKKRKPLFERMQKKAEERQRLAEKRKVERAMIERKKKFNNSQVPRGGGNYKSDVNGERRREELRKRREERGKKGKEMRGERIDRARRNSRGGGVQGGVDRRREEEEMQRRRERIRKKQAQRMVEGKQRDEGGRNVFRRRRFNPNRERREKEEEEHRKAEERRRRLEKKREYSERIRLGGVGGHRVKQKVVETASDIGFRQSPRVSDDGAISLPAIRVGAGGGKRDGGGSVWKNAPVREGITSEMLTAHERDERIAAERRERSLDVVRRRKELSALTARVAMREPKGEDGWLEEVMVEDEEDARLESMYRHSSLASRFNQIKGGGMRA</sequence>
<reference evidence="3" key="1">
    <citation type="journal article" date="2023" name="Commun. Biol.">
        <title>Genome analysis of Parmales, the sister group of diatoms, reveals the evolutionary specialization of diatoms from phago-mixotrophs to photoautotrophs.</title>
        <authorList>
            <person name="Ban H."/>
            <person name="Sato S."/>
            <person name="Yoshikawa S."/>
            <person name="Yamada K."/>
            <person name="Nakamura Y."/>
            <person name="Ichinomiya M."/>
            <person name="Sato N."/>
            <person name="Blanc-Mathieu R."/>
            <person name="Endo H."/>
            <person name="Kuwata A."/>
            <person name="Ogata H."/>
        </authorList>
    </citation>
    <scope>NUCLEOTIDE SEQUENCE [LARGE SCALE GENOMIC DNA]</scope>
</reference>
<feature type="compositionally biased region" description="Basic and acidic residues" evidence="1">
    <location>
        <begin position="361"/>
        <end position="372"/>
    </location>
</feature>
<feature type="compositionally biased region" description="Basic and acidic residues" evidence="1">
    <location>
        <begin position="248"/>
        <end position="296"/>
    </location>
</feature>
<dbReference type="AlphaFoldDB" id="A0A9W7GBL2"/>
<feature type="region of interest" description="Disordered" evidence="1">
    <location>
        <begin position="129"/>
        <end position="152"/>
    </location>
</feature>
<keyword evidence="3" id="KW-1185">Reference proteome</keyword>
<gene>
    <name evidence="2" type="ORF">TrCOL_g10454</name>
</gene>
<organism evidence="2 3">
    <name type="scientific">Triparma columacea</name>
    <dbReference type="NCBI Taxonomy" id="722753"/>
    <lineage>
        <taxon>Eukaryota</taxon>
        <taxon>Sar</taxon>
        <taxon>Stramenopiles</taxon>
        <taxon>Ochrophyta</taxon>
        <taxon>Bolidophyceae</taxon>
        <taxon>Parmales</taxon>
        <taxon>Triparmaceae</taxon>
        <taxon>Triparma</taxon>
    </lineage>
</organism>